<evidence type="ECO:0000256" key="1">
    <source>
        <dbReference type="ARBA" id="ARBA00022529"/>
    </source>
</evidence>
<dbReference type="EMBL" id="CP032829">
    <property type="protein sequence ID" value="AYJ86212.1"/>
    <property type="molecule type" value="Genomic_DNA"/>
</dbReference>
<evidence type="ECO:0000256" key="3">
    <source>
        <dbReference type="RuleBase" id="RU003788"/>
    </source>
</evidence>
<dbReference type="PANTHER" id="PTHR38107">
    <property type="match status" value="1"/>
</dbReference>
<gene>
    <name evidence="4" type="ORF">D3Y57_09845</name>
</gene>
<dbReference type="EC" id="3.2.1.17" evidence="3"/>
<proteinExistence type="inferred from homology"/>
<dbReference type="InterPro" id="IPR023347">
    <property type="entry name" value="Lysozyme_dom_sf"/>
</dbReference>
<evidence type="ECO:0000256" key="2">
    <source>
        <dbReference type="ARBA" id="ARBA00022638"/>
    </source>
</evidence>
<dbReference type="AlphaFoldDB" id="A0A494TG06"/>
<dbReference type="GO" id="GO:0031640">
    <property type="term" value="P:killing of cells of another organism"/>
    <property type="evidence" value="ECO:0007669"/>
    <property type="project" value="UniProtKB-KW"/>
</dbReference>
<dbReference type="KEGG" id="spha:D3Y57_09845"/>
<keyword evidence="3" id="KW-0378">Hydrolase</keyword>
<dbReference type="OrthoDB" id="5327667at2"/>
<keyword evidence="2 3" id="KW-0081">Bacteriolytic enzyme</keyword>
<dbReference type="Proteomes" id="UP000276254">
    <property type="component" value="Chromosome"/>
</dbReference>
<dbReference type="GO" id="GO:0042742">
    <property type="term" value="P:defense response to bacterium"/>
    <property type="evidence" value="ECO:0007669"/>
    <property type="project" value="UniProtKB-KW"/>
</dbReference>
<dbReference type="Gene3D" id="1.10.530.40">
    <property type="match status" value="1"/>
</dbReference>
<dbReference type="GO" id="GO:0009253">
    <property type="term" value="P:peptidoglycan catabolic process"/>
    <property type="evidence" value="ECO:0007669"/>
    <property type="project" value="InterPro"/>
</dbReference>
<dbReference type="Pfam" id="PF00959">
    <property type="entry name" value="Phage_lysozyme"/>
    <property type="match status" value="1"/>
</dbReference>
<name>A0A494TG06_SPHPE</name>
<keyword evidence="1 3" id="KW-0929">Antimicrobial</keyword>
<dbReference type="InterPro" id="IPR002196">
    <property type="entry name" value="Glyco_hydro_24"/>
</dbReference>
<sequence>MTKEPTMTDNPILPMAEPKKAVSKPSAVALAIAAAVAISVPITSGWEGTRLDPYWDKLAKVETVCLGETRVAMRHYTLAQCNAMLADAQAHTYGPEVLKCAPEIMNNRYIFAASIDAAYNAGSGAFCRSPMRAAFNARQWRKGCDAFIGWRATAQGVPVRGLARRRSGTPKSEHELCMKGLPNG</sequence>
<accession>A0A494TG06</accession>
<keyword evidence="5" id="KW-1185">Reference proteome</keyword>
<dbReference type="InterPro" id="IPR051018">
    <property type="entry name" value="Bacteriophage_GH24"/>
</dbReference>
<comment type="catalytic activity">
    <reaction evidence="3">
        <text>Hydrolysis of (1-&gt;4)-beta-linkages between N-acetylmuramic acid and N-acetyl-D-glucosamine residues in a peptidoglycan and between N-acetyl-D-glucosamine residues in chitodextrins.</text>
        <dbReference type="EC" id="3.2.1.17"/>
    </reaction>
</comment>
<dbReference type="InterPro" id="IPR023346">
    <property type="entry name" value="Lysozyme-like_dom_sf"/>
</dbReference>
<keyword evidence="3" id="KW-0326">Glycosidase</keyword>
<organism evidence="4 5">
    <name type="scientific">Sphingomonas paeninsulae</name>
    <dbReference type="NCBI Taxonomy" id="2319844"/>
    <lineage>
        <taxon>Bacteria</taxon>
        <taxon>Pseudomonadati</taxon>
        <taxon>Pseudomonadota</taxon>
        <taxon>Alphaproteobacteria</taxon>
        <taxon>Sphingomonadales</taxon>
        <taxon>Sphingomonadaceae</taxon>
        <taxon>Sphingomonas</taxon>
    </lineage>
</organism>
<reference evidence="4 5" key="1">
    <citation type="submission" date="2018-09" db="EMBL/GenBank/DDBJ databases">
        <title>Sphingomonas peninsula sp. nov., isolated from fildes peninsula, Antarctic soil.</title>
        <authorList>
            <person name="Yingchao G."/>
        </authorList>
    </citation>
    <scope>NUCLEOTIDE SEQUENCE [LARGE SCALE GENOMIC DNA]</scope>
    <source>
        <strain evidence="4 5">YZ-8</strain>
    </source>
</reference>
<evidence type="ECO:0000313" key="4">
    <source>
        <dbReference type="EMBL" id="AYJ86212.1"/>
    </source>
</evidence>
<dbReference type="GO" id="GO:0016998">
    <property type="term" value="P:cell wall macromolecule catabolic process"/>
    <property type="evidence" value="ECO:0007669"/>
    <property type="project" value="InterPro"/>
</dbReference>
<protein>
    <recommendedName>
        <fullName evidence="3">Lysozyme</fullName>
        <ecNumber evidence="3">3.2.1.17</ecNumber>
    </recommendedName>
</protein>
<comment type="similarity">
    <text evidence="3">Belongs to the glycosyl hydrolase 24 family.</text>
</comment>
<evidence type="ECO:0000313" key="5">
    <source>
        <dbReference type="Proteomes" id="UP000276254"/>
    </source>
</evidence>
<dbReference type="PANTHER" id="PTHR38107:SF3">
    <property type="entry name" value="LYSOZYME RRRD-RELATED"/>
    <property type="match status" value="1"/>
</dbReference>
<dbReference type="GO" id="GO:0003796">
    <property type="term" value="F:lysozyme activity"/>
    <property type="evidence" value="ECO:0007669"/>
    <property type="project" value="UniProtKB-EC"/>
</dbReference>
<dbReference type="SUPFAM" id="SSF53955">
    <property type="entry name" value="Lysozyme-like"/>
    <property type="match status" value="1"/>
</dbReference>